<dbReference type="GO" id="GO:0002020">
    <property type="term" value="F:protease binding"/>
    <property type="evidence" value="ECO:0007669"/>
    <property type="project" value="TreeGrafter"/>
</dbReference>
<dbReference type="GO" id="GO:0008191">
    <property type="term" value="F:metalloendopeptidase inhibitor activity"/>
    <property type="evidence" value="ECO:0007669"/>
    <property type="project" value="InterPro"/>
</dbReference>
<dbReference type="AlphaFoldDB" id="A0A914ZE82"/>
<feature type="signal peptide" evidence="6">
    <location>
        <begin position="1"/>
        <end position="20"/>
    </location>
</feature>
<name>A0A914ZE82_9BILA</name>
<evidence type="ECO:0000256" key="5">
    <source>
        <dbReference type="PIRSR" id="PIRSR601820-3"/>
    </source>
</evidence>
<dbReference type="PANTHER" id="PTHR11844:SF25">
    <property type="entry name" value="NTR DOMAIN-CONTAINING PROTEIN"/>
    <property type="match status" value="1"/>
</dbReference>
<evidence type="ECO:0000256" key="1">
    <source>
        <dbReference type="ARBA" id="ARBA00004613"/>
    </source>
</evidence>
<evidence type="ECO:0000259" key="7">
    <source>
        <dbReference type="PROSITE" id="PS50189"/>
    </source>
</evidence>
<organism evidence="8 9">
    <name type="scientific">Panagrolaimus superbus</name>
    <dbReference type="NCBI Taxonomy" id="310955"/>
    <lineage>
        <taxon>Eukaryota</taxon>
        <taxon>Metazoa</taxon>
        <taxon>Ecdysozoa</taxon>
        <taxon>Nematoda</taxon>
        <taxon>Chromadorea</taxon>
        <taxon>Rhabditida</taxon>
        <taxon>Tylenchina</taxon>
        <taxon>Panagrolaimomorpha</taxon>
        <taxon>Panagrolaimoidea</taxon>
        <taxon>Panagrolaimidae</taxon>
        <taxon>Panagrolaimus</taxon>
    </lineage>
</organism>
<evidence type="ECO:0000256" key="4">
    <source>
        <dbReference type="PIRSR" id="PIRSR601820-1"/>
    </source>
</evidence>
<keyword evidence="4" id="KW-0862">Zinc</keyword>
<keyword evidence="6" id="KW-0732">Signal</keyword>
<dbReference type="GO" id="GO:0046872">
    <property type="term" value="F:metal ion binding"/>
    <property type="evidence" value="ECO:0007669"/>
    <property type="project" value="UniProtKB-KW"/>
</dbReference>
<comment type="subcellular location">
    <subcellularLocation>
        <location evidence="1">Secreted</location>
    </subcellularLocation>
</comment>
<protein>
    <submittedName>
        <fullName evidence="9">NTR domain-containing protein</fullName>
    </submittedName>
</protein>
<evidence type="ECO:0000256" key="3">
    <source>
        <dbReference type="ARBA" id="ARBA00023157"/>
    </source>
</evidence>
<reference evidence="9" key="1">
    <citation type="submission" date="2022-11" db="UniProtKB">
        <authorList>
            <consortium name="WormBaseParasite"/>
        </authorList>
    </citation>
    <scope>IDENTIFICATION</scope>
</reference>
<dbReference type="PROSITE" id="PS50189">
    <property type="entry name" value="NTR"/>
    <property type="match status" value="1"/>
</dbReference>
<accession>A0A914ZE82</accession>
<dbReference type="PANTHER" id="PTHR11844">
    <property type="entry name" value="METALLOPROTEASE INHIBITOR"/>
    <property type="match status" value="1"/>
</dbReference>
<keyword evidence="2" id="KW-0964">Secreted</keyword>
<feature type="binding site" evidence="4">
    <location>
        <position position="21"/>
    </location>
    <ligand>
        <name>Zn(2+)</name>
        <dbReference type="ChEBI" id="CHEBI:29105"/>
        <note>ligand shared with metalloproteinase partner</note>
    </ligand>
</feature>
<dbReference type="InterPro" id="IPR001820">
    <property type="entry name" value="TIMP"/>
</dbReference>
<feature type="chain" id="PRO_5037137210" evidence="6">
    <location>
        <begin position="21"/>
        <end position="150"/>
    </location>
</feature>
<dbReference type="Pfam" id="PF00965">
    <property type="entry name" value="TIMP"/>
    <property type="match status" value="1"/>
</dbReference>
<feature type="disulfide bond" evidence="5">
    <location>
        <begin position="21"/>
        <end position="83"/>
    </location>
</feature>
<keyword evidence="4" id="KW-0479">Metal-binding</keyword>
<feature type="domain" description="NTR" evidence="7">
    <location>
        <begin position="21"/>
        <end position="147"/>
    </location>
</feature>
<evidence type="ECO:0000256" key="2">
    <source>
        <dbReference type="ARBA" id="ARBA00022525"/>
    </source>
</evidence>
<sequence>MMKIIYFLALIVLVFELSNACRCMPPTQQTSYCRSQWISHVRIVSKQNLGSSVEYTVNHVEIFKHHTSPLPNKVFTPNSSAACGVTELKVGTDYLLAGTTNSGTNALQLSSCLYMPGNDFQPNGFPVWSQVPSDLQLKLRQKDFKPCPIA</sequence>
<dbReference type="Proteomes" id="UP000887577">
    <property type="component" value="Unplaced"/>
</dbReference>
<dbReference type="InterPro" id="IPR008993">
    <property type="entry name" value="TIMP-like_OB-fold"/>
</dbReference>
<feature type="disulfide bond" evidence="5">
    <location>
        <begin position="23"/>
        <end position="112"/>
    </location>
</feature>
<dbReference type="GO" id="GO:0031012">
    <property type="term" value="C:extracellular matrix"/>
    <property type="evidence" value="ECO:0007669"/>
    <property type="project" value="TreeGrafter"/>
</dbReference>
<evidence type="ECO:0000313" key="8">
    <source>
        <dbReference type="Proteomes" id="UP000887577"/>
    </source>
</evidence>
<evidence type="ECO:0000256" key="6">
    <source>
        <dbReference type="SAM" id="SignalP"/>
    </source>
</evidence>
<dbReference type="SUPFAM" id="SSF50242">
    <property type="entry name" value="TIMP-like"/>
    <property type="match status" value="1"/>
</dbReference>
<evidence type="ECO:0000313" key="9">
    <source>
        <dbReference type="WBParaSite" id="PSU_v2.g8579.t1"/>
    </source>
</evidence>
<proteinExistence type="predicted"/>
<keyword evidence="8" id="KW-1185">Reference proteome</keyword>
<dbReference type="Gene3D" id="2.40.50.120">
    <property type="match status" value="1"/>
</dbReference>
<dbReference type="GO" id="GO:0005615">
    <property type="term" value="C:extracellular space"/>
    <property type="evidence" value="ECO:0007669"/>
    <property type="project" value="TreeGrafter"/>
</dbReference>
<dbReference type="InterPro" id="IPR001134">
    <property type="entry name" value="Netrin_domain"/>
</dbReference>
<dbReference type="GO" id="GO:0051045">
    <property type="term" value="P:negative regulation of membrane protein ectodomain proteolysis"/>
    <property type="evidence" value="ECO:0007669"/>
    <property type="project" value="TreeGrafter"/>
</dbReference>
<keyword evidence="3 5" id="KW-1015">Disulfide bond</keyword>
<dbReference type="WBParaSite" id="PSU_v2.g8579.t1">
    <property type="protein sequence ID" value="PSU_v2.g8579.t1"/>
    <property type="gene ID" value="PSU_v2.g8579"/>
</dbReference>